<dbReference type="InterPro" id="IPR051238">
    <property type="entry name" value="GDSL_esterase/lipase"/>
</dbReference>
<evidence type="ECO:0000313" key="10">
    <source>
        <dbReference type="Proteomes" id="UP000188354"/>
    </source>
</evidence>
<evidence type="ECO:0000256" key="4">
    <source>
        <dbReference type="ARBA" id="ARBA00022729"/>
    </source>
</evidence>
<keyword evidence="6" id="KW-0442">Lipid degradation</keyword>
<evidence type="ECO:0000256" key="2">
    <source>
        <dbReference type="ARBA" id="ARBA00008668"/>
    </source>
</evidence>
<keyword evidence="4 8" id="KW-0732">Signal</keyword>
<accession>A0A4P1QVM5</accession>
<evidence type="ECO:0000256" key="7">
    <source>
        <dbReference type="ARBA" id="ARBA00023098"/>
    </source>
</evidence>
<keyword evidence="5" id="KW-0378">Hydrolase</keyword>
<dbReference type="Gene3D" id="3.40.50.1110">
    <property type="entry name" value="SGNH hydrolase"/>
    <property type="match status" value="1"/>
</dbReference>
<evidence type="ECO:0008006" key="11">
    <source>
        <dbReference type="Google" id="ProtNLM"/>
    </source>
</evidence>
<sequence>MSSVRSNLISFFFIFFLLITTTPFPSHSFSFSPYFLYKNLFPLSQSLLTGVSNLRASRGDVAGAARARAIADKLERGPGFGFWRLLWSAIWNWKNFTVMELYDIVSDMNNLLKNLNELTHLKSVAERSRWIRRNYQDVLNLFKSISHKLLKAFGNSGVVREVVETVQIEVVEAELLGFNGYIPPYAQARGRDILKGVNYASAAAGIREETGQQLGGRISFSGQVQNYQRTVSQVVNILGDENTAANYLSKCIYSVGLGSNDYLNNYFMPLVYSSSRRYTPQQYADILLQAYAQQIRTLYNYGARKMALFGVGQIGCSPNALASNSPDGRTCVARINSANQLFNNGLRSLVDQLNNQLQDARFTYINVYGIFQDIISNPSSYGFRVTNAGCCGVGRNNGQITCLPLQAPCRNRREYLFWDAFHPTEAGNTVIGRRAYNAQSASDAYPIDINHLAQI</sequence>
<dbReference type="PANTHER" id="PTHR45650">
    <property type="entry name" value="GDSL-LIKE LIPASE/ACYLHYDROLASE-RELATED"/>
    <property type="match status" value="1"/>
</dbReference>
<evidence type="ECO:0000256" key="6">
    <source>
        <dbReference type="ARBA" id="ARBA00022963"/>
    </source>
</evidence>
<proteinExistence type="inferred from homology"/>
<dbReference type="Gramene" id="OIV95734">
    <property type="protein sequence ID" value="OIV95734"/>
    <property type="gene ID" value="TanjilG_05282"/>
</dbReference>
<keyword evidence="10" id="KW-1185">Reference proteome</keyword>
<dbReference type="GO" id="GO:0016788">
    <property type="term" value="F:hydrolase activity, acting on ester bonds"/>
    <property type="evidence" value="ECO:0007669"/>
    <property type="project" value="InterPro"/>
</dbReference>
<comment type="subcellular location">
    <subcellularLocation>
        <location evidence="1">Secreted</location>
    </subcellularLocation>
</comment>
<dbReference type="GO" id="GO:0005576">
    <property type="term" value="C:extracellular region"/>
    <property type="evidence" value="ECO:0007669"/>
    <property type="project" value="UniProtKB-SubCell"/>
</dbReference>
<dbReference type="PANTHER" id="PTHR45650:SF77">
    <property type="entry name" value="GDSL-LIKE LIPASE_ACYLHYDROLASE"/>
    <property type="match status" value="1"/>
</dbReference>
<keyword evidence="3" id="KW-0964">Secreted</keyword>
<organism evidence="9 10">
    <name type="scientific">Lupinus angustifolius</name>
    <name type="common">Narrow-leaved blue lupine</name>
    <dbReference type="NCBI Taxonomy" id="3871"/>
    <lineage>
        <taxon>Eukaryota</taxon>
        <taxon>Viridiplantae</taxon>
        <taxon>Streptophyta</taxon>
        <taxon>Embryophyta</taxon>
        <taxon>Tracheophyta</taxon>
        <taxon>Spermatophyta</taxon>
        <taxon>Magnoliopsida</taxon>
        <taxon>eudicotyledons</taxon>
        <taxon>Gunneridae</taxon>
        <taxon>Pentapetalae</taxon>
        <taxon>rosids</taxon>
        <taxon>fabids</taxon>
        <taxon>Fabales</taxon>
        <taxon>Fabaceae</taxon>
        <taxon>Papilionoideae</taxon>
        <taxon>50 kb inversion clade</taxon>
        <taxon>genistoids sensu lato</taxon>
        <taxon>core genistoids</taxon>
        <taxon>Genisteae</taxon>
        <taxon>Lupinus</taxon>
    </lineage>
</organism>
<dbReference type="AlphaFoldDB" id="A0A4P1QVM5"/>
<evidence type="ECO:0000313" key="9">
    <source>
        <dbReference type="EMBL" id="OIV95734.1"/>
    </source>
</evidence>
<gene>
    <name evidence="9" type="ORF">TanjilG_05282</name>
</gene>
<dbReference type="Proteomes" id="UP000188354">
    <property type="component" value="Chromosome LG16"/>
</dbReference>
<dbReference type="Pfam" id="PF00657">
    <property type="entry name" value="Lipase_GDSL"/>
    <property type="match status" value="1"/>
</dbReference>
<dbReference type="CDD" id="cd01837">
    <property type="entry name" value="SGNH_plant_lipase_like"/>
    <property type="match status" value="1"/>
</dbReference>
<protein>
    <recommendedName>
        <fullName evidence="11">GDSL esterase/lipase</fullName>
    </recommendedName>
</protein>
<name>A0A4P1QVM5_LUPAN</name>
<dbReference type="EMBL" id="CM007376">
    <property type="protein sequence ID" value="OIV95734.1"/>
    <property type="molecule type" value="Genomic_DNA"/>
</dbReference>
<evidence type="ECO:0000256" key="5">
    <source>
        <dbReference type="ARBA" id="ARBA00022801"/>
    </source>
</evidence>
<dbReference type="SUPFAM" id="SSF52266">
    <property type="entry name" value="SGNH hydrolase"/>
    <property type="match status" value="1"/>
</dbReference>
<comment type="similarity">
    <text evidence="2">Belongs to the 'GDSL' lipolytic enzyme family.</text>
</comment>
<reference evidence="9 10" key="1">
    <citation type="journal article" date="2017" name="Plant Biotechnol. J.">
        <title>A comprehensive draft genome sequence for lupin (Lupinus angustifolius), an emerging health food: insights into plant-microbe interactions and legume evolution.</title>
        <authorList>
            <person name="Hane J.K."/>
            <person name="Ming Y."/>
            <person name="Kamphuis L.G."/>
            <person name="Nelson M.N."/>
            <person name="Garg G."/>
            <person name="Atkins C.A."/>
            <person name="Bayer P.E."/>
            <person name="Bravo A."/>
            <person name="Bringans S."/>
            <person name="Cannon S."/>
            <person name="Edwards D."/>
            <person name="Foley R."/>
            <person name="Gao L.L."/>
            <person name="Harrison M.J."/>
            <person name="Huang W."/>
            <person name="Hurgobin B."/>
            <person name="Li S."/>
            <person name="Liu C.W."/>
            <person name="McGrath A."/>
            <person name="Morahan G."/>
            <person name="Murray J."/>
            <person name="Weller J."/>
            <person name="Jian J."/>
            <person name="Singh K.B."/>
        </authorList>
    </citation>
    <scope>NUCLEOTIDE SEQUENCE [LARGE SCALE GENOMIC DNA]</scope>
    <source>
        <strain evidence="10">cv. Tanjil</strain>
        <tissue evidence="9">Whole plant</tissue>
    </source>
</reference>
<dbReference type="STRING" id="3871.A0A4P1QVM5"/>
<feature type="signal peptide" evidence="8">
    <location>
        <begin position="1"/>
        <end position="28"/>
    </location>
</feature>
<evidence type="ECO:0000256" key="8">
    <source>
        <dbReference type="SAM" id="SignalP"/>
    </source>
</evidence>
<dbReference type="InterPro" id="IPR001087">
    <property type="entry name" value="GDSL"/>
</dbReference>
<dbReference type="GO" id="GO:0016042">
    <property type="term" value="P:lipid catabolic process"/>
    <property type="evidence" value="ECO:0007669"/>
    <property type="project" value="UniProtKB-KW"/>
</dbReference>
<evidence type="ECO:0000256" key="1">
    <source>
        <dbReference type="ARBA" id="ARBA00004613"/>
    </source>
</evidence>
<dbReference type="InterPro" id="IPR036514">
    <property type="entry name" value="SGNH_hydro_sf"/>
</dbReference>
<evidence type="ECO:0000256" key="3">
    <source>
        <dbReference type="ARBA" id="ARBA00022525"/>
    </source>
</evidence>
<keyword evidence="7" id="KW-0443">Lipid metabolism</keyword>
<dbReference type="InterPro" id="IPR035669">
    <property type="entry name" value="SGNH_plant_lipase-like"/>
</dbReference>
<feature type="chain" id="PRO_5020023477" description="GDSL esterase/lipase" evidence="8">
    <location>
        <begin position="29"/>
        <end position="455"/>
    </location>
</feature>